<dbReference type="EMBL" id="OR769222">
    <property type="protein sequence ID" value="WQJ52991.1"/>
    <property type="molecule type" value="Genomic_DNA"/>
</dbReference>
<evidence type="ECO:0000313" key="3">
    <source>
        <dbReference type="Proteomes" id="UP001349343"/>
    </source>
</evidence>
<reference evidence="2 3" key="1">
    <citation type="submission" date="2023-11" db="EMBL/GenBank/DDBJ databases">
        <authorList>
            <person name="Cook R."/>
            <person name="Crisci M."/>
            <person name="Pye H."/>
            <person name="Adriaenssens E."/>
            <person name="Santini J."/>
        </authorList>
    </citation>
    <scope>NUCLEOTIDE SEQUENCE [LARGE SCALE GENOMIC DNA]</scope>
    <source>
        <strain evidence="2">Lak_Megaphage_RVC_JS4_GC31</strain>
    </source>
</reference>
<keyword evidence="1" id="KW-0175">Coiled coil</keyword>
<evidence type="ECO:0000256" key="1">
    <source>
        <dbReference type="SAM" id="Coils"/>
    </source>
</evidence>
<keyword evidence="3" id="KW-1185">Reference proteome</keyword>
<proteinExistence type="predicted"/>
<evidence type="ECO:0000313" key="2">
    <source>
        <dbReference type="EMBL" id="WQJ52991.1"/>
    </source>
</evidence>
<protein>
    <submittedName>
        <fullName evidence="2">Uncharacterized protein</fullName>
    </submittedName>
</protein>
<feature type="coiled-coil region" evidence="1">
    <location>
        <begin position="48"/>
        <end position="75"/>
    </location>
</feature>
<accession>A0ABZ0Z2U4</accession>
<sequence>MWGFLAVCVITIGIVKIYQTYAEKKKESEICFLGDPDKKDFNKCMISISKLKTRINSLETRLDTLQEKLNKTENKERISNVS</sequence>
<organism evidence="2 3">
    <name type="scientific">phage Lak_Megaphage_RVC_JS4_GC31</name>
    <dbReference type="NCBI Taxonomy" id="3109228"/>
    <lineage>
        <taxon>Viruses</taxon>
        <taxon>Duplodnaviria</taxon>
        <taxon>Heunggongvirae</taxon>
        <taxon>Uroviricota</taxon>
        <taxon>Caudoviricetes</taxon>
        <taxon>Caudoviricetes code 15 clade</taxon>
    </lineage>
</organism>
<name>A0ABZ0Z2U4_9CAUD</name>
<dbReference type="Proteomes" id="UP001349343">
    <property type="component" value="Segment"/>
</dbReference>